<evidence type="ECO:0000256" key="3">
    <source>
        <dbReference type="ARBA" id="ARBA00022837"/>
    </source>
</evidence>
<dbReference type="GO" id="GO:2001070">
    <property type="term" value="F:starch binding"/>
    <property type="evidence" value="ECO:0007669"/>
    <property type="project" value="InterPro"/>
</dbReference>
<dbReference type="Proteomes" id="UP000332933">
    <property type="component" value="Unassembled WGS sequence"/>
</dbReference>
<dbReference type="SUPFAM" id="SSF49785">
    <property type="entry name" value="Galactose-binding domain-like"/>
    <property type="match status" value="1"/>
</dbReference>
<dbReference type="CDD" id="cd00038">
    <property type="entry name" value="CAP_ED"/>
    <property type="match status" value="1"/>
</dbReference>
<dbReference type="Gene3D" id="3.20.20.190">
    <property type="entry name" value="Phosphatidylinositol (PI) phosphodiesterase"/>
    <property type="match status" value="1"/>
</dbReference>
<accession>A0A485LQ90</accession>
<dbReference type="GO" id="GO:0046475">
    <property type="term" value="P:glycerophospholipid catabolic process"/>
    <property type="evidence" value="ECO:0007669"/>
    <property type="project" value="TreeGrafter"/>
</dbReference>
<dbReference type="Gene3D" id="2.60.40.10">
    <property type="entry name" value="Immunoglobulins"/>
    <property type="match status" value="1"/>
</dbReference>
<evidence type="ECO:0000313" key="10">
    <source>
        <dbReference type="Proteomes" id="UP000332933"/>
    </source>
</evidence>
<evidence type="ECO:0000256" key="4">
    <source>
        <dbReference type="ARBA" id="ARBA00023157"/>
    </source>
</evidence>
<dbReference type="SMART" id="SM01065">
    <property type="entry name" value="CBM_2"/>
    <property type="match status" value="1"/>
</dbReference>
<dbReference type="InterPro" id="IPR030395">
    <property type="entry name" value="GP_PDE_dom"/>
</dbReference>
<dbReference type="InterPro" id="IPR000595">
    <property type="entry name" value="cNMP-bd_dom"/>
</dbReference>
<dbReference type="InterPro" id="IPR017946">
    <property type="entry name" value="PLC-like_Pdiesterase_TIM-brl"/>
</dbReference>
<evidence type="ECO:0000256" key="1">
    <source>
        <dbReference type="ARBA" id="ARBA00022723"/>
    </source>
</evidence>
<feature type="domain" description="Cyclic nucleotide-binding" evidence="5">
    <location>
        <begin position="393"/>
        <end position="496"/>
    </location>
</feature>
<proteinExistence type="predicted"/>
<dbReference type="PROSITE" id="PS51704">
    <property type="entry name" value="GP_PDE"/>
    <property type="match status" value="1"/>
</dbReference>
<dbReference type="PANTHER" id="PTHR22958">
    <property type="entry name" value="GLYCEROPHOSPHORYL DIESTER PHOSPHODIESTERASE"/>
    <property type="match status" value="1"/>
</dbReference>
<dbReference type="InterPro" id="IPR014710">
    <property type="entry name" value="RmlC-like_jellyroll"/>
</dbReference>
<dbReference type="InterPro" id="IPR006585">
    <property type="entry name" value="FTP1"/>
</dbReference>
<evidence type="ECO:0000259" key="6">
    <source>
        <dbReference type="PROSITE" id="PS51166"/>
    </source>
</evidence>
<evidence type="ECO:0000313" key="9">
    <source>
        <dbReference type="EMBL" id="VFU01010.1"/>
    </source>
</evidence>
<dbReference type="InterPro" id="IPR051578">
    <property type="entry name" value="GDPD"/>
</dbReference>
<keyword evidence="1" id="KW-0479">Metal-binding</keyword>
<dbReference type="Gene3D" id="2.60.120.260">
    <property type="entry name" value="Galactose-binding domain-like"/>
    <property type="match status" value="1"/>
</dbReference>
<dbReference type="CDD" id="cd08572">
    <property type="entry name" value="GDPD_GDE5_like"/>
    <property type="match status" value="1"/>
</dbReference>
<sequence length="965" mass="106255">MAEVEPQKRLVNARFHVHVDTQLTQEGRYVCILGNVNELGAWNIARGVPLQRVDASSTEWAATIRVPPHVALAYKYAVASVSGADAHRTLHLWESLPGNRTLVAGATNVALNKPAEQSSTFVAIAPPVLGPRLPSLAVNGNTAGHLESHCARTKREVNPWWQVDLGAATAVSSIVLWNRQHLAVDELFPVWVFISSAPLHQCSLDEAKARSTVHHRLDASMASDDLRSVVWSLSTPATGQYVRVQCGGDLPQTLQLAQVQVLVAHDDSVVTEQRDGWFGLDTRDLGDCQFHVENYWLDPTASETRLLFGNSSLQRAITLYDRPDDDTVRVTVRVPGASQPAMRSRSCRLDPVDTSAPLTHLHHKLLGNCLDQSSVVVAPTSALGVAAVQQISIFKTLSEAALTDVVAAFESIEFTDGQEVVIVGRPRRYLYLVDAGTLQVCGEPTTQGHHVYLTLPAGSYLGELALISGANRRVHIVSNGTTKCRRLHRQDFLAILARHGIPPESLLEEHAAYVVKNAPSSLDLTGTKAASPAPLHPQSLQVVAIAGPTPFHILVDVFHHATNTIVGTCILARSQLPHTSGTVSSPILAPNSHEVVGEGHFGYLHVRGHAHASNSIAHSRTFLSPDGAALDIGHRGLGRSYYQKLGHRVSWIRENTLPSFIVAGYLGADLIEFDVQLSKDRVPIVYHDYFFSGKLGHRASGATLFTKMGLHDLTLEQLNRIEWRHCVQKPSRFRELVKKHWRAILGKPAAPPLGVRQPSPPRSPSSFQRLCDLFPTLRMTFEHVPLYVGFNIEIKYPMETHESILCTLPAFELNAYVDAILDVVWTYGRTRSIVFSCFAPDVCVLLRAKQTRYPVFFLTCGTNIKEYVWDTRCIALEHAVAFSRMENFQGIVTNSDPLLETPALVPAIKNQDLRVYTWGDQNTGHAPAQKQKMHGVDAVISDNVGDLTRLDEKILPRDKRSTLAP</sequence>
<dbReference type="GO" id="GO:0008081">
    <property type="term" value="F:phosphoric diester hydrolase activity"/>
    <property type="evidence" value="ECO:0007669"/>
    <property type="project" value="InterPro"/>
</dbReference>
<dbReference type="Pfam" id="PF00686">
    <property type="entry name" value="CBM_20"/>
    <property type="match status" value="1"/>
</dbReference>
<dbReference type="OrthoDB" id="69888at2759"/>
<dbReference type="InterPro" id="IPR013784">
    <property type="entry name" value="Carb-bd-like_fold"/>
</dbReference>
<reference evidence="9 10" key="1">
    <citation type="submission" date="2019-03" db="EMBL/GenBank/DDBJ databases">
        <authorList>
            <person name="Gaulin E."/>
            <person name="Dumas B."/>
        </authorList>
    </citation>
    <scope>NUCLEOTIDE SEQUENCE [LARGE SCALE GENOMIC DNA]</scope>
    <source>
        <strain evidence="9">CBS 568.67</strain>
    </source>
</reference>
<dbReference type="InterPro" id="IPR008979">
    <property type="entry name" value="Galactose-bd-like_sf"/>
</dbReference>
<protein>
    <submittedName>
        <fullName evidence="9">Aste57867_24370 protein</fullName>
    </submittedName>
</protein>
<evidence type="ECO:0000259" key="5">
    <source>
        <dbReference type="PROSITE" id="PS50042"/>
    </source>
</evidence>
<dbReference type="SMART" id="SM00100">
    <property type="entry name" value="cNMP"/>
    <property type="match status" value="1"/>
</dbReference>
<dbReference type="AlphaFoldDB" id="A0A485LQ90"/>
<dbReference type="Gene3D" id="2.60.120.10">
    <property type="entry name" value="Jelly Rolls"/>
    <property type="match status" value="1"/>
</dbReference>
<dbReference type="PANTHER" id="PTHR22958:SF1">
    <property type="entry name" value="GLYCEROPHOSPHOCHOLINE PHOSPHODIESTERASE GPCPD1"/>
    <property type="match status" value="1"/>
</dbReference>
<dbReference type="EMBL" id="VJMH01007388">
    <property type="protein sequence ID" value="KAF0683604.1"/>
    <property type="molecule type" value="Genomic_DNA"/>
</dbReference>
<evidence type="ECO:0000313" key="8">
    <source>
        <dbReference type="EMBL" id="KAF0683604.1"/>
    </source>
</evidence>
<reference evidence="8" key="2">
    <citation type="submission" date="2019-06" db="EMBL/GenBank/DDBJ databases">
        <title>Genomics analysis of Aphanomyces spp. identifies a new class of oomycete effector associated with host adaptation.</title>
        <authorList>
            <person name="Gaulin E."/>
        </authorList>
    </citation>
    <scope>NUCLEOTIDE SEQUENCE</scope>
    <source>
        <strain evidence="8">CBS 578.67</strain>
    </source>
</reference>
<dbReference type="PROSITE" id="PS51166">
    <property type="entry name" value="CBM20"/>
    <property type="match status" value="1"/>
</dbReference>
<keyword evidence="2" id="KW-0378">Hydrolase</keyword>
<keyword evidence="3" id="KW-0106">Calcium</keyword>
<feature type="domain" description="CBM20" evidence="6">
    <location>
        <begin position="5"/>
        <end position="123"/>
    </location>
</feature>
<dbReference type="EMBL" id="CAADRA010007414">
    <property type="protein sequence ID" value="VFU01010.1"/>
    <property type="molecule type" value="Genomic_DNA"/>
</dbReference>
<dbReference type="SUPFAM" id="SSF49452">
    <property type="entry name" value="Starch-binding domain-like"/>
    <property type="match status" value="1"/>
</dbReference>
<evidence type="ECO:0000259" key="7">
    <source>
        <dbReference type="PROSITE" id="PS51704"/>
    </source>
</evidence>
<keyword evidence="4" id="KW-1015">Disulfide bond</keyword>
<name>A0A485LQ90_9STRA</name>
<dbReference type="Pfam" id="PF03009">
    <property type="entry name" value="GDPD"/>
    <property type="match status" value="1"/>
</dbReference>
<dbReference type="Pfam" id="PF00027">
    <property type="entry name" value="cNMP_binding"/>
    <property type="match status" value="1"/>
</dbReference>
<feature type="domain" description="GP-PDE" evidence="7">
    <location>
        <begin position="629"/>
        <end position="951"/>
    </location>
</feature>
<dbReference type="SUPFAM" id="SSF51695">
    <property type="entry name" value="PLC-like phosphodiesterases"/>
    <property type="match status" value="1"/>
</dbReference>
<dbReference type="SUPFAM" id="SSF51206">
    <property type="entry name" value="cAMP-binding domain-like"/>
    <property type="match status" value="1"/>
</dbReference>
<organism evidence="9 10">
    <name type="scientific">Aphanomyces stellatus</name>
    <dbReference type="NCBI Taxonomy" id="120398"/>
    <lineage>
        <taxon>Eukaryota</taxon>
        <taxon>Sar</taxon>
        <taxon>Stramenopiles</taxon>
        <taxon>Oomycota</taxon>
        <taxon>Saprolegniomycetes</taxon>
        <taxon>Saprolegniales</taxon>
        <taxon>Verrucalvaceae</taxon>
        <taxon>Aphanomyces</taxon>
    </lineage>
</organism>
<keyword evidence="10" id="KW-1185">Reference proteome</keyword>
<gene>
    <name evidence="9" type="primary">Aste57867_24370</name>
    <name evidence="8" type="ORF">As57867_024294</name>
    <name evidence="9" type="ORF">ASTE57867_24370</name>
</gene>
<dbReference type="PROSITE" id="PS50042">
    <property type="entry name" value="CNMP_BINDING_3"/>
    <property type="match status" value="1"/>
</dbReference>
<dbReference type="GO" id="GO:0046872">
    <property type="term" value="F:metal ion binding"/>
    <property type="evidence" value="ECO:0007669"/>
    <property type="project" value="UniProtKB-KW"/>
</dbReference>
<evidence type="ECO:0000256" key="2">
    <source>
        <dbReference type="ARBA" id="ARBA00022801"/>
    </source>
</evidence>
<dbReference type="InterPro" id="IPR002044">
    <property type="entry name" value="CBM20"/>
</dbReference>
<dbReference type="InterPro" id="IPR018490">
    <property type="entry name" value="cNMP-bd_dom_sf"/>
</dbReference>
<dbReference type="InterPro" id="IPR013783">
    <property type="entry name" value="Ig-like_fold"/>
</dbReference>
<dbReference type="SMART" id="SM00607">
    <property type="entry name" value="FTP"/>
    <property type="match status" value="1"/>
</dbReference>
<dbReference type="Pfam" id="PF22633">
    <property type="entry name" value="F5_F8_type_C_2"/>
    <property type="match status" value="1"/>
</dbReference>